<dbReference type="Gene3D" id="3.40.1190.10">
    <property type="entry name" value="Mur-like, catalytic domain"/>
    <property type="match status" value="1"/>
</dbReference>
<dbReference type="Proteomes" id="UP001565283">
    <property type="component" value="Unassembled WGS sequence"/>
</dbReference>
<comment type="catalytic activity">
    <reaction evidence="9">
        <text>(6S)-5,6,7,8-tetrahydrofolyl-(gamma-L-Glu)(n) + L-glutamate + ATP = (6S)-5,6,7,8-tetrahydrofolyl-(gamma-L-Glu)(n+1) + ADP + phosphate + H(+)</text>
        <dbReference type="Rhea" id="RHEA:10580"/>
        <dbReference type="Rhea" id="RHEA-COMP:14738"/>
        <dbReference type="Rhea" id="RHEA-COMP:14740"/>
        <dbReference type="ChEBI" id="CHEBI:15378"/>
        <dbReference type="ChEBI" id="CHEBI:29985"/>
        <dbReference type="ChEBI" id="CHEBI:30616"/>
        <dbReference type="ChEBI" id="CHEBI:43474"/>
        <dbReference type="ChEBI" id="CHEBI:141005"/>
        <dbReference type="ChEBI" id="CHEBI:456216"/>
        <dbReference type="EC" id="6.3.2.17"/>
    </reaction>
</comment>
<evidence type="ECO:0000256" key="1">
    <source>
        <dbReference type="ARBA" id="ARBA00008276"/>
    </source>
</evidence>
<accession>A0ABV4CZX4</accession>
<evidence type="ECO:0000256" key="8">
    <source>
        <dbReference type="ARBA" id="ARBA00030592"/>
    </source>
</evidence>
<dbReference type="EC" id="6.3.2.17" evidence="2"/>
<feature type="domain" description="Mur ligase C-terminal" evidence="11">
    <location>
        <begin position="296"/>
        <end position="412"/>
    </location>
</feature>
<dbReference type="NCBIfam" id="TIGR01499">
    <property type="entry name" value="folC"/>
    <property type="match status" value="1"/>
</dbReference>
<evidence type="ECO:0000259" key="11">
    <source>
        <dbReference type="Pfam" id="PF02875"/>
    </source>
</evidence>
<evidence type="ECO:0000256" key="4">
    <source>
        <dbReference type="ARBA" id="ARBA00022723"/>
    </source>
</evidence>
<dbReference type="GO" id="GO:0016874">
    <property type="term" value="F:ligase activity"/>
    <property type="evidence" value="ECO:0007669"/>
    <property type="project" value="UniProtKB-KW"/>
</dbReference>
<dbReference type="InterPro" id="IPR036565">
    <property type="entry name" value="Mur-like_cat_sf"/>
</dbReference>
<reference evidence="13 14" key="1">
    <citation type="submission" date="2024-03" db="EMBL/GenBank/DDBJ databases">
        <title>Mouse gut bacterial collection (mGBC) of GemPharmatech.</title>
        <authorList>
            <person name="He Y."/>
            <person name="Dong L."/>
            <person name="Wu D."/>
            <person name="Gao X."/>
            <person name="Lin Z."/>
        </authorList>
    </citation>
    <scope>NUCLEOTIDE SEQUENCE [LARGE SCALE GENOMIC DNA]</scope>
    <source>
        <strain evidence="13 14">61-15</strain>
    </source>
</reference>
<keyword evidence="5 10" id="KW-0547">Nucleotide-binding</keyword>
<keyword evidence="6 10" id="KW-0067">ATP-binding</keyword>
<dbReference type="RefSeq" id="WP_369947712.1">
    <property type="nucleotide sequence ID" value="NZ_JBCLSH010000002.1"/>
</dbReference>
<feature type="domain" description="Mur ligase central" evidence="12">
    <location>
        <begin position="45"/>
        <end position="266"/>
    </location>
</feature>
<protein>
    <recommendedName>
        <fullName evidence="2">tetrahydrofolate synthase</fullName>
        <ecNumber evidence="2">6.3.2.17</ecNumber>
    </recommendedName>
    <alternativeName>
        <fullName evidence="8">Tetrahydrofolylpolyglutamate synthase</fullName>
    </alternativeName>
</protein>
<dbReference type="Pfam" id="PF02875">
    <property type="entry name" value="Mur_ligase_C"/>
    <property type="match status" value="1"/>
</dbReference>
<dbReference type="Pfam" id="PF08245">
    <property type="entry name" value="Mur_ligase_M"/>
    <property type="match status" value="1"/>
</dbReference>
<proteinExistence type="inferred from homology"/>
<dbReference type="InterPro" id="IPR018109">
    <property type="entry name" value="Folylpolyglutamate_synth_CS"/>
</dbReference>
<dbReference type="InterPro" id="IPR013221">
    <property type="entry name" value="Mur_ligase_cen"/>
</dbReference>
<sequence length="441" mass="49738">MDGEQALDWIFSRHKFNIRPGLTRIEELLKRLGNPEKNLSMLHFAGTNGKGSTLAFTAQILRQTGLTVATFTSPYIETFGEQIAINGQALPAEKLIKYVERLQPLVDALDQEERYAGITEFEIITALAFQYFSDEKVDVALIEVGLGGLLDSTNVIQPQITVITTIGLDHKEFLGTSLAEIAAQKAGIIKYETPLVTGNIVEEALTVIEETAQKNRAKHYKFGVDYQIERLNKEHFNYRDKHCQLEKLEKSLLGLHQIENAALALKVSLLYAEESNITLDMSDVRQALRTTFWPARMETIAQNPLTLLDGAHNTHAIGRLLENLRVKFPDKKITIIFSALVTKEINEMVKMLRALKGADLILTSFDHPQAMDLKDVYYLEKEGVTFAADWREKYEQLKISLGADALVVMTGSLYFMAQIRKELLRAEAGAEDKERQMLHMP</sequence>
<evidence type="ECO:0000256" key="7">
    <source>
        <dbReference type="ARBA" id="ARBA00022842"/>
    </source>
</evidence>
<name>A0ABV4CZX4_9LACT</name>
<dbReference type="InterPro" id="IPR036615">
    <property type="entry name" value="Mur_ligase_C_dom_sf"/>
</dbReference>
<evidence type="ECO:0000256" key="10">
    <source>
        <dbReference type="PIRNR" id="PIRNR001563"/>
    </source>
</evidence>
<evidence type="ECO:0000256" key="9">
    <source>
        <dbReference type="ARBA" id="ARBA00047493"/>
    </source>
</evidence>
<comment type="similarity">
    <text evidence="1 10">Belongs to the folylpolyglutamate synthase family.</text>
</comment>
<keyword evidence="7" id="KW-0460">Magnesium</keyword>
<dbReference type="PANTHER" id="PTHR11136">
    <property type="entry name" value="FOLYLPOLYGLUTAMATE SYNTHASE-RELATED"/>
    <property type="match status" value="1"/>
</dbReference>
<dbReference type="PIRSF" id="PIRSF001563">
    <property type="entry name" value="Folylpolyglu_synth"/>
    <property type="match status" value="1"/>
</dbReference>
<keyword evidence="4" id="KW-0479">Metal-binding</keyword>
<organism evidence="13 14">
    <name type="scientific">Lactococcus ileimucosae</name>
    <dbReference type="NCBI Taxonomy" id="2941329"/>
    <lineage>
        <taxon>Bacteria</taxon>
        <taxon>Bacillati</taxon>
        <taxon>Bacillota</taxon>
        <taxon>Bacilli</taxon>
        <taxon>Lactobacillales</taxon>
        <taxon>Streptococcaceae</taxon>
        <taxon>Lactococcus</taxon>
    </lineage>
</organism>
<dbReference type="InterPro" id="IPR001645">
    <property type="entry name" value="Folylpolyglutamate_synth"/>
</dbReference>
<dbReference type="Gene3D" id="3.90.190.20">
    <property type="entry name" value="Mur ligase, C-terminal domain"/>
    <property type="match status" value="1"/>
</dbReference>
<dbReference type="PROSITE" id="PS01012">
    <property type="entry name" value="FOLYLPOLYGLU_SYNT_2"/>
    <property type="match status" value="1"/>
</dbReference>
<evidence type="ECO:0000313" key="14">
    <source>
        <dbReference type="Proteomes" id="UP001565283"/>
    </source>
</evidence>
<dbReference type="SUPFAM" id="SSF53623">
    <property type="entry name" value="MurD-like peptide ligases, catalytic domain"/>
    <property type="match status" value="1"/>
</dbReference>
<keyword evidence="14" id="KW-1185">Reference proteome</keyword>
<keyword evidence="3 10" id="KW-0436">Ligase</keyword>
<dbReference type="PANTHER" id="PTHR11136:SF0">
    <property type="entry name" value="DIHYDROFOLATE SYNTHETASE-RELATED"/>
    <property type="match status" value="1"/>
</dbReference>
<evidence type="ECO:0000259" key="12">
    <source>
        <dbReference type="Pfam" id="PF08245"/>
    </source>
</evidence>
<dbReference type="InterPro" id="IPR004101">
    <property type="entry name" value="Mur_ligase_C"/>
</dbReference>
<evidence type="ECO:0000256" key="5">
    <source>
        <dbReference type="ARBA" id="ARBA00022741"/>
    </source>
</evidence>
<gene>
    <name evidence="13" type="ORF">AALA52_01050</name>
</gene>
<dbReference type="EMBL" id="JBCLSH010000002">
    <property type="protein sequence ID" value="MEY8442858.1"/>
    <property type="molecule type" value="Genomic_DNA"/>
</dbReference>
<evidence type="ECO:0000313" key="13">
    <source>
        <dbReference type="EMBL" id="MEY8442858.1"/>
    </source>
</evidence>
<dbReference type="SUPFAM" id="SSF53244">
    <property type="entry name" value="MurD-like peptide ligases, peptide-binding domain"/>
    <property type="match status" value="1"/>
</dbReference>
<comment type="caution">
    <text evidence="13">The sequence shown here is derived from an EMBL/GenBank/DDBJ whole genome shotgun (WGS) entry which is preliminary data.</text>
</comment>
<evidence type="ECO:0000256" key="3">
    <source>
        <dbReference type="ARBA" id="ARBA00022598"/>
    </source>
</evidence>
<evidence type="ECO:0000256" key="6">
    <source>
        <dbReference type="ARBA" id="ARBA00022840"/>
    </source>
</evidence>
<evidence type="ECO:0000256" key="2">
    <source>
        <dbReference type="ARBA" id="ARBA00013025"/>
    </source>
</evidence>